<dbReference type="Pfam" id="PF00496">
    <property type="entry name" value="SBP_bac_5"/>
    <property type="match status" value="1"/>
</dbReference>
<sequence length="506" mass="53459">MHTLRRGWAAIVLTAVAALLAGCGFSGAGAGPDALRIAIGIPPRSGWDPASDDALILVRLGVTETLTDVTTDGRAHPGLAESWAQESPQRWRFTLDAGARFHSGAPVTAQAAAESINRAAGDVAPPRALRGVVEGAEALDDRTVVVRTARPDPILPLRMSAAGTAVLDPAAIRPDGRVDLTAGAGTGPFEVVGSDGERGLQLRRFDGYRGARAGVAQVDVRFVEDAAARVNGLRGGEFDLIDNVPAARLDPVREDPELAVAEAELPRTTALHLNTAGGPFADQRVRAAARLALDRAGLVDGVLRGTATPAARYFGPAVPWGSRTPPPPADPEQARRLLAEATGPGAEPITLGTYPERPDLPAVATAVADELGEAGFEVRIVQEPADRLEPKILSGELDAVVYSRSYLVDIPDAAGYLQSDFTCGGGFNLDHFCDPELDALVERLRSVDDPAARAEIFRRADELLAERVAGIPLFHEKQHLAHSARVRGVRADPLERSLLTPEVTLR</sequence>
<gene>
    <name evidence="2" type="ORF">AB8O55_27190</name>
</gene>
<accession>A0ABV4CPS7</accession>
<dbReference type="InterPro" id="IPR039424">
    <property type="entry name" value="SBP_5"/>
</dbReference>
<dbReference type="Gene3D" id="3.10.105.10">
    <property type="entry name" value="Dipeptide-binding Protein, Domain 3"/>
    <property type="match status" value="1"/>
</dbReference>
<dbReference type="RefSeq" id="WP_345368000.1">
    <property type="nucleotide sequence ID" value="NZ_BAABII010000020.1"/>
</dbReference>
<proteinExistence type="predicted"/>
<evidence type="ECO:0000313" key="3">
    <source>
        <dbReference type="Proteomes" id="UP001564626"/>
    </source>
</evidence>
<keyword evidence="3" id="KW-1185">Reference proteome</keyword>
<dbReference type="PANTHER" id="PTHR30290:SF65">
    <property type="entry name" value="MONOACYL PHOSPHATIDYLINOSITOL TETRAMANNOSIDE-BINDING PROTEIN LPQW-RELATED"/>
    <property type="match status" value="1"/>
</dbReference>
<dbReference type="InterPro" id="IPR000914">
    <property type="entry name" value="SBP_5_dom"/>
</dbReference>
<dbReference type="PROSITE" id="PS51257">
    <property type="entry name" value="PROKAR_LIPOPROTEIN"/>
    <property type="match status" value="1"/>
</dbReference>
<reference evidence="2 3" key="1">
    <citation type="submission" date="2024-08" db="EMBL/GenBank/DDBJ databases">
        <title>Genome mining of Saccharopolyspora cebuensis PGLac3 from Nigerian medicinal plant.</title>
        <authorList>
            <person name="Ezeobiora C.E."/>
            <person name="Igbokwe N.H."/>
            <person name="Amin D.H."/>
            <person name="Mendie U.E."/>
        </authorList>
    </citation>
    <scope>NUCLEOTIDE SEQUENCE [LARGE SCALE GENOMIC DNA]</scope>
    <source>
        <strain evidence="2 3">PGLac3</strain>
    </source>
</reference>
<protein>
    <submittedName>
        <fullName evidence="2">ABC transporter substrate-binding protein</fullName>
    </submittedName>
</protein>
<dbReference type="EMBL" id="JBGEHV010000077">
    <property type="protein sequence ID" value="MEY8043110.1"/>
    <property type="molecule type" value="Genomic_DNA"/>
</dbReference>
<evidence type="ECO:0000313" key="2">
    <source>
        <dbReference type="EMBL" id="MEY8043110.1"/>
    </source>
</evidence>
<dbReference type="Proteomes" id="UP001564626">
    <property type="component" value="Unassembled WGS sequence"/>
</dbReference>
<dbReference type="PANTHER" id="PTHR30290">
    <property type="entry name" value="PERIPLASMIC BINDING COMPONENT OF ABC TRANSPORTER"/>
    <property type="match status" value="1"/>
</dbReference>
<evidence type="ECO:0000259" key="1">
    <source>
        <dbReference type="Pfam" id="PF00496"/>
    </source>
</evidence>
<organism evidence="2 3">
    <name type="scientific">Saccharopolyspora cebuensis</name>
    <dbReference type="NCBI Taxonomy" id="418759"/>
    <lineage>
        <taxon>Bacteria</taxon>
        <taxon>Bacillati</taxon>
        <taxon>Actinomycetota</taxon>
        <taxon>Actinomycetes</taxon>
        <taxon>Pseudonocardiales</taxon>
        <taxon>Pseudonocardiaceae</taxon>
        <taxon>Saccharopolyspora</taxon>
    </lineage>
</organism>
<comment type="caution">
    <text evidence="2">The sequence shown here is derived from an EMBL/GenBank/DDBJ whole genome shotgun (WGS) entry which is preliminary data.</text>
</comment>
<name>A0ABV4CPS7_9PSEU</name>
<dbReference type="InterPro" id="IPR030678">
    <property type="entry name" value="Peptide/Ni-bd"/>
</dbReference>
<dbReference type="SUPFAM" id="SSF53850">
    <property type="entry name" value="Periplasmic binding protein-like II"/>
    <property type="match status" value="1"/>
</dbReference>
<dbReference type="Gene3D" id="3.40.190.10">
    <property type="entry name" value="Periplasmic binding protein-like II"/>
    <property type="match status" value="1"/>
</dbReference>
<dbReference type="PIRSF" id="PIRSF002741">
    <property type="entry name" value="MppA"/>
    <property type="match status" value="1"/>
</dbReference>
<feature type="domain" description="Solute-binding protein family 5" evidence="1">
    <location>
        <begin position="76"/>
        <end position="426"/>
    </location>
</feature>